<evidence type="ECO:0000256" key="4">
    <source>
        <dbReference type="ARBA" id="ARBA00022833"/>
    </source>
</evidence>
<evidence type="ECO:0000313" key="7">
    <source>
        <dbReference type="EMBL" id="MBY6138094.1"/>
    </source>
</evidence>
<gene>
    <name evidence="7" type="ORF">KUV26_01465</name>
</gene>
<name>A0ABS7NA61_9RHOB</name>
<protein>
    <submittedName>
        <fullName evidence="7">MBL fold metallo-hydrolase</fullName>
    </submittedName>
</protein>
<evidence type="ECO:0000259" key="6">
    <source>
        <dbReference type="SMART" id="SM00849"/>
    </source>
</evidence>
<dbReference type="RefSeq" id="WP_222507089.1">
    <property type="nucleotide sequence ID" value="NZ_JAHVJA010000001.1"/>
</dbReference>
<dbReference type="PANTHER" id="PTHR42978:SF6">
    <property type="entry name" value="QUORUM-QUENCHING LACTONASE YTNP-RELATED"/>
    <property type="match status" value="1"/>
</dbReference>
<keyword evidence="4" id="KW-0862">Zinc</keyword>
<dbReference type="SMART" id="SM00849">
    <property type="entry name" value="Lactamase_B"/>
    <property type="match status" value="1"/>
</dbReference>
<keyword evidence="8" id="KW-1185">Reference proteome</keyword>
<organism evidence="7 8">
    <name type="scientific">Leisingera daeponensis</name>
    <dbReference type="NCBI Taxonomy" id="405746"/>
    <lineage>
        <taxon>Bacteria</taxon>
        <taxon>Pseudomonadati</taxon>
        <taxon>Pseudomonadota</taxon>
        <taxon>Alphaproteobacteria</taxon>
        <taxon>Rhodobacterales</taxon>
        <taxon>Roseobacteraceae</taxon>
        <taxon>Leisingera</taxon>
    </lineage>
</organism>
<evidence type="ECO:0000256" key="1">
    <source>
        <dbReference type="ARBA" id="ARBA00007749"/>
    </source>
</evidence>
<dbReference type="PROSITE" id="PS51318">
    <property type="entry name" value="TAT"/>
    <property type="match status" value="1"/>
</dbReference>
<dbReference type="InterPro" id="IPR051013">
    <property type="entry name" value="MBL_superfamily_lactonases"/>
</dbReference>
<accession>A0ABS7NA61</accession>
<reference evidence="7 8" key="1">
    <citation type="submission" date="2021-06" db="EMBL/GenBank/DDBJ databases">
        <title>50 bacteria genomes isolated from Dapeng, Shenzhen, China.</title>
        <authorList>
            <person name="Zheng W."/>
            <person name="Yu S."/>
            <person name="Huang Y."/>
        </authorList>
    </citation>
    <scope>NUCLEOTIDE SEQUENCE [LARGE SCALE GENOMIC DNA]</scope>
    <source>
        <strain evidence="7 8">DP1N14-2</strain>
    </source>
</reference>
<feature type="signal peptide" evidence="5">
    <location>
        <begin position="1"/>
        <end position="32"/>
    </location>
</feature>
<feature type="domain" description="Metallo-beta-lactamase" evidence="6">
    <location>
        <begin position="95"/>
        <end position="299"/>
    </location>
</feature>
<feature type="chain" id="PRO_5045914861" evidence="5">
    <location>
        <begin position="33"/>
        <end position="326"/>
    </location>
</feature>
<dbReference type="Proteomes" id="UP000766629">
    <property type="component" value="Unassembled WGS sequence"/>
</dbReference>
<comment type="caution">
    <text evidence="7">The sequence shown here is derived from an EMBL/GenBank/DDBJ whole genome shotgun (WGS) entry which is preliminary data.</text>
</comment>
<dbReference type="Pfam" id="PF00753">
    <property type="entry name" value="Lactamase_B"/>
    <property type="match status" value="1"/>
</dbReference>
<evidence type="ECO:0000256" key="5">
    <source>
        <dbReference type="SAM" id="SignalP"/>
    </source>
</evidence>
<evidence type="ECO:0000256" key="3">
    <source>
        <dbReference type="ARBA" id="ARBA00022801"/>
    </source>
</evidence>
<dbReference type="InterPro" id="IPR001279">
    <property type="entry name" value="Metallo-B-lactamas"/>
</dbReference>
<sequence length="326" mass="34145">MTINRRAFMGGLAAAPAAALASGVAGSSWAWAAENTAQAVPATHSFTLGDARITVLLDGHLPLGTELFNDFDPAKAETVLAKGLHRLKEGALQIPVNGYLVERSGQKLLIDTGTAQLMGPGLGALGAGLAAAGVAPESIDTVLLTHIHPDHSGGLITADGAAAFANAGLVVGQREWDFWHDDAILAGVREGSRGFFDMARRSVAPYADRLHLLQGESEAAPGFTAVELPGHTPGHTGFMLDAGGEGLLFWGDLIHSAALQFALPEWTIAFDTDPAQTAQTRRKMMDRAEADNLLVTGAHVDFPALGRVLRQGGAYAYQAAPWQFGI</sequence>
<dbReference type="EMBL" id="JAHVJA010000001">
    <property type="protein sequence ID" value="MBY6138094.1"/>
    <property type="molecule type" value="Genomic_DNA"/>
</dbReference>
<comment type="similarity">
    <text evidence="1">Belongs to the metallo-beta-lactamase superfamily.</text>
</comment>
<dbReference type="InterPro" id="IPR006311">
    <property type="entry name" value="TAT_signal"/>
</dbReference>
<evidence type="ECO:0000256" key="2">
    <source>
        <dbReference type="ARBA" id="ARBA00022723"/>
    </source>
</evidence>
<dbReference type="Gene3D" id="3.60.15.10">
    <property type="entry name" value="Ribonuclease Z/Hydroxyacylglutathione hydrolase-like"/>
    <property type="match status" value="1"/>
</dbReference>
<dbReference type="SUPFAM" id="SSF56281">
    <property type="entry name" value="Metallo-hydrolase/oxidoreductase"/>
    <property type="match status" value="1"/>
</dbReference>
<evidence type="ECO:0000313" key="8">
    <source>
        <dbReference type="Proteomes" id="UP000766629"/>
    </source>
</evidence>
<proteinExistence type="inferred from homology"/>
<keyword evidence="5" id="KW-0732">Signal</keyword>
<dbReference type="PANTHER" id="PTHR42978">
    <property type="entry name" value="QUORUM-QUENCHING LACTONASE YTNP-RELATED-RELATED"/>
    <property type="match status" value="1"/>
</dbReference>
<keyword evidence="3" id="KW-0378">Hydrolase</keyword>
<dbReference type="InterPro" id="IPR036866">
    <property type="entry name" value="RibonucZ/Hydroxyglut_hydro"/>
</dbReference>
<dbReference type="CDD" id="cd07720">
    <property type="entry name" value="OPHC2-like_MBL-fold"/>
    <property type="match status" value="1"/>
</dbReference>
<keyword evidence="2" id="KW-0479">Metal-binding</keyword>